<gene>
    <name evidence="1" type="ORF">SAMN04490181_1947</name>
</gene>
<name>A0ABY0WB78_9PSED</name>
<proteinExistence type="predicted"/>
<reference evidence="1 2" key="1">
    <citation type="submission" date="2016-10" db="EMBL/GenBank/DDBJ databases">
        <authorList>
            <person name="Varghese N."/>
            <person name="Submissions S."/>
        </authorList>
    </citation>
    <scope>NUCLEOTIDE SEQUENCE [LARGE SCALE GENOMIC DNA]</scope>
    <source>
        <strain evidence="1 2">BS2771</strain>
    </source>
</reference>
<dbReference type="SUPFAM" id="SSF48452">
    <property type="entry name" value="TPR-like"/>
    <property type="match status" value="1"/>
</dbReference>
<protein>
    <submittedName>
        <fullName evidence="1">Type III secretion protein Y</fullName>
    </submittedName>
</protein>
<dbReference type="Gene3D" id="1.25.40.10">
    <property type="entry name" value="Tetratricopeptide repeat domain"/>
    <property type="match status" value="1"/>
</dbReference>
<dbReference type="EMBL" id="LT629800">
    <property type="protein sequence ID" value="SDU94497.1"/>
    <property type="molecule type" value="Genomic_DNA"/>
</dbReference>
<dbReference type="Proteomes" id="UP000199620">
    <property type="component" value="Chromosome I"/>
</dbReference>
<accession>A0ABY0WB78</accession>
<organism evidence="1 2">
    <name type="scientific">Pseudomonas brenneri</name>
    <dbReference type="NCBI Taxonomy" id="129817"/>
    <lineage>
        <taxon>Bacteria</taxon>
        <taxon>Pseudomonadati</taxon>
        <taxon>Pseudomonadota</taxon>
        <taxon>Gammaproteobacteria</taxon>
        <taxon>Pseudomonadales</taxon>
        <taxon>Pseudomonadaceae</taxon>
        <taxon>Pseudomonas</taxon>
    </lineage>
</organism>
<evidence type="ECO:0000313" key="1">
    <source>
        <dbReference type="EMBL" id="SDU94497.1"/>
    </source>
</evidence>
<keyword evidence="2" id="KW-1185">Reference proteome</keyword>
<evidence type="ECO:0000313" key="2">
    <source>
        <dbReference type="Proteomes" id="UP000199620"/>
    </source>
</evidence>
<dbReference type="InterPro" id="IPR011990">
    <property type="entry name" value="TPR-like_helical_dom_sf"/>
</dbReference>
<sequence>MTPPMMLKPIQQSLLLLLGWLQLQCGQPAHARIFLEALLAVEPTHRQGRRALVVALLQLEAGEQAEQQCDRLLSEGEEDFALWDCVSRACHLQGRIGDARVAHERFLSQREAHEPAL</sequence>